<evidence type="ECO:0000256" key="3">
    <source>
        <dbReference type="ARBA" id="ARBA00022475"/>
    </source>
</evidence>
<feature type="domain" description="Polysaccharide chain length determinant N-terminal" evidence="15">
    <location>
        <begin position="16"/>
        <end position="104"/>
    </location>
</feature>
<comment type="subcellular location">
    <subcellularLocation>
        <location evidence="1">Cell inner membrane</location>
        <topology evidence="1">Multi-pass membrane protein</topology>
    </subcellularLocation>
</comment>
<accession>A0A238KDJ3</accession>
<evidence type="ECO:0000256" key="14">
    <source>
        <dbReference type="SAM" id="Phobius"/>
    </source>
</evidence>
<evidence type="ECO:0000256" key="1">
    <source>
        <dbReference type="ARBA" id="ARBA00004429"/>
    </source>
</evidence>
<dbReference type="InterPro" id="IPR003856">
    <property type="entry name" value="LPS_length_determ_N"/>
</dbReference>
<dbReference type="InterPro" id="IPR025669">
    <property type="entry name" value="AAA_dom"/>
</dbReference>
<dbReference type="InterPro" id="IPR027417">
    <property type="entry name" value="P-loop_NTPase"/>
</dbReference>
<keyword evidence="4" id="KW-0997">Cell inner membrane</keyword>
<sequence length="613" mass="68349">MQSGDDAIASQHETNDFINIWLLLRRNLLVIFLLVVGAVSATAFYMSTIPDQYRSDAQMVLALTETRFSESTGQLETYELNRSSVETELARLRSRDFAEQVADRLGLFDDPSFVRRAPGADSEADEEIHRAAVADKVLASYSVSRAGESLAISIEGRSTSPVLAAALPNTVIAVYIANERDARVNRLMTSIDNLKRRVGILGEELTQAESNLAEFIREDNLDDEQFVTRLRAEVERRKAQLRIGIERNLPEDEILALQEQLITSEQELEARTRLELSLLRREREVELLRTRYQTTIDNLTLLETRIGQLEDGTVQVSKARIPVEPYAPSRSLITVLAGLFAMIVGFIIALVREGLDRTVRSENQIIRMTGLSNLGYIARQRRSKMFAGENKAIENLLQSQKSPLAEAARGILTNCIKFQHSKVILITSGLPNEGKSFVSSVLATSAAVDGLNALLIDLDTHRRGATKTFIPDMDEVQLSEIYSDSVTLQHALTTETKGSLDLITAASPTHELSDAASNKLKQLKETLLDQYDIIIVDTPPALVMDEVYRNDILADAVLLVARWGKTPQHALQAAAKRLQSSGFNVLGTILNDVDPKKYRWTTYEGYYGTYDDY</sequence>
<dbReference type="GO" id="GO:0005886">
    <property type="term" value="C:plasma membrane"/>
    <property type="evidence" value="ECO:0007669"/>
    <property type="project" value="UniProtKB-SubCell"/>
</dbReference>
<reference evidence="18" key="1">
    <citation type="submission" date="2017-05" db="EMBL/GenBank/DDBJ databases">
        <authorList>
            <person name="Rodrigo-Torres L."/>
            <person name="Arahal R. D."/>
            <person name="Lucena T."/>
        </authorList>
    </citation>
    <scope>NUCLEOTIDE SEQUENCE [LARGE SCALE GENOMIC DNA]</scope>
    <source>
        <strain evidence="18">CECT 8715</strain>
    </source>
</reference>
<evidence type="ECO:0000256" key="11">
    <source>
        <dbReference type="ARBA" id="ARBA00023136"/>
    </source>
</evidence>
<dbReference type="GO" id="GO:0016301">
    <property type="term" value="F:kinase activity"/>
    <property type="evidence" value="ECO:0007669"/>
    <property type="project" value="UniProtKB-KW"/>
</dbReference>
<dbReference type="Pfam" id="PF02706">
    <property type="entry name" value="Wzz"/>
    <property type="match status" value="1"/>
</dbReference>
<proteinExistence type="inferred from homology"/>
<feature type="transmembrane region" description="Helical" evidence="14">
    <location>
        <begin position="28"/>
        <end position="46"/>
    </location>
</feature>
<evidence type="ECO:0000313" key="18">
    <source>
        <dbReference type="Proteomes" id="UP000202485"/>
    </source>
</evidence>
<dbReference type="SUPFAM" id="SSF52540">
    <property type="entry name" value="P-loop containing nucleoside triphosphate hydrolases"/>
    <property type="match status" value="1"/>
</dbReference>
<keyword evidence="5 17" id="KW-0808">Transferase</keyword>
<evidence type="ECO:0000256" key="2">
    <source>
        <dbReference type="ARBA" id="ARBA00008883"/>
    </source>
</evidence>
<gene>
    <name evidence="17" type="primary">etk</name>
    <name evidence="17" type="ORF">RUA8715_01690</name>
</gene>
<protein>
    <submittedName>
        <fullName evidence="17">Tyrosine-protein kinase etk</fullName>
        <ecNumber evidence="17">2.7.10.-</ecNumber>
    </submittedName>
</protein>
<evidence type="ECO:0000256" key="10">
    <source>
        <dbReference type="ARBA" id="ARBA00022989"/>
    </source>
</evidence>
<keyword evidence="11 14" id="KW-0472">Membrane</keyword>
<dbReference type="EC" id="2.7.10.-" evidence="17"/>
<evidence type="ECO:0000256" key="4">
    <source>
        <dbReference type="ARBA" id="ARBA00022519"/>
    </source>
</evidence>
<evidence type="ECO:0000259" key="16">
    <source>
        <dbReference type="Pfam" id="PF13614"/>
    </source>
</evidence>
<evidence type="ECO:0000256" key="12">
    <source>
        <dbReference type="ARBA" id="ARBA00023137"/>
    </source>
</evidence>
<dbReference type="CDD" id="cd05387">
    <property type="entry name" value="BY-kinase"/>
    <property type="match status" value="1"/>
</dbReference>
<keyword evidence="10 14" id="KW-1133">Transmembrane helix</keyword>
<feature type="domain" description="AAA" evidence="16">
    <location>
        <begin position="434"/>
        <end position="558"/>
    </location>
</feature>
<keyword evidence="9" id="KW-0067">ATP-binding</keyword>
<keyword evidence="18" id="KW-1185">Reference proteome</keyword>
<dbReference type="AlphaFoldDB" id="A0A238KDJ3"/>
<organism evidence="17 18">
    <name type="scientific">Ruegeria arenilitoris</name>
    <dbReference type="NCBI Taxonomy" id="1173585"/>
    <lineage>
        <taxon>Bacteria</taxon>
        <taxon>Pseudomonadati</taxon>
        <taxon>Pseudomonadota</taxon>
        <taxon>Alphaproteobacteria</taxon>
        <taxon>Rhodobacterales</taxon>
        <taxon>Roseobacteraceae</taxon>
        <taxon>Ruegeria</taxon>
    </lineage>
</organism>
<keyword evidence="8 17" id="KW-0418">Kinase</keyword>
<dbReference type="PANTHER" id="PTHR32309">
    <property type="entry name" value="TYROSINE-PROTEIN KINASE"/>
    <property type="match status" value="1"/>
</dbReference>
<keyword evidence="12" id="KW-0829">Tyrosine-protein kinase</keyword>
<keyword evidence="3" id="KW-1003">Cell membrane</keyword>
<dbReference type="OrthoDB" id="230260at2"/>
<name>A0A238KDJ3_9RHOB</name>
<comment type="catalytic activity">
    <reaction evidence="13">
        <text>L-tyrosyl-[protein] + ATP = O-phospho-L-tyrosyl-[protein] + ADP + H(+)</text>
        <dbReference type="Rhea" id="RHEA:10596"/>
        <dbReference type="Rhea" id="RHEA-COMP:10136"/>
        <dbReference type="Rhea" id="RHEA-COMP:20101"/>
        <dbReference type="ChEBI" id="CHEBI:15378"/>
        <dbReference type="ChEBI" id="CHEBI:30616"/>
        <dbReference type="ChEBI" id="CHEBI:46858"/>
        <dbReference type="ChEBI" id="CHEBI:61978"/>
        <dbReference type="ChEBI" id="CHEBI:456216"/>
    </reaction>
</comment>
<dbReference type="PANTHER" id="PTHR32309:SF31">
    <property type="entry name" value="CAPSULAR EXOPOLYSACCHARIDE FAMILY"/>
    <property type="match status" value="1"/>
</dbReference>
<dbReference type="Pfam" id="PF13614">
    <property type="entry name" value="AAA_31"/>
    <property type="match status" value="1"/>
</dbReference>
<evidence type="ECO:0000256" key="13">
    <source>
        <dbReference type="ARBA" id="ARBA00053015"/>
    </source>
</evidence>
<dbReference type="Gene3D" id="3.40.50.300">
    <property type="entry name" value="P-loop containing nucleotide triphosphate hydrolases"/>
    <property type="match status" value="1"/>
</dbReference>
<evidence type="ECO:0000259" key="15">
    <source>
        <dbReference type="Pfam" id="PF02706"/>
    </source>
</evidence>
<keyword evidence="6 14" id="KW-0812">Transmembrane</keyword>
<evidence type="ECO:0000256" key="5">
    <source>
        <dbReference type="ARBA" id="ARBA00022679"/>
    </source>
</evidence>
<evidence type="ECO:0000256" key="7">
    <source>
        <dbReference type="ARBA" id="ARBA00022741"/>
    </source>
</evidence>
<evidence type="ECO:0000313" key="17">
    <source>
        <dbReference type="EMBL" id="SMX40494.1"/>
    </source>
</evidence>
<dbReference type="RefSeq" id="WP_093963236.1">
    <property type="nucleotide sequence ID" value="NZ_FXYG01000002.1"/>
</dbReference>
<evidence type="ECO:0000256" key="6">
    <source>
        <dbReference type="ARBA" id="ARBA00022692"/>
    </source>
</evidence>
<evidence type="ECO:0000256" key="9">
    <source>
        <dbReference type="ARBA" id="ARBA00022840"/>
    </source>
</evidence>
<feature type="transmembrane region" description="Helical" evidence="14">
    <location>
        <begin position="332"/>
        <end position="351"/>
    </location>
</feature>
<dbReference type="InterPro" id="IPR050445">
    <property type="entry name" value="Bact_polysacc_biosynth/exp"/>
</dbReference>
<dbReference type="InterPro" id="IPR005702">
    <property type="entry name" value="Wzc-like_C"/>
</dbReference>
<dbReference type="EMBL" id="FXYG01000002">
    <property type="protein sequence ID" value="SMX40494.1"/>
    <property type="molecule type" value="Genomic_DNA"/>
</dbReference>
<comment type="similarity">
    <text evidence="2">Belongs to the etk/wzc family.</text>
</comment>
<keyword evidence="7" id="KW-0547">Nucleotide-binding</keyword>
<evidence type="ECO:0000256" key="8">
    <source>
        <dbReference type="ARBA" id="ARBA00022777"/>
    </source>
</evidence>
<dbReference type="Proteomes" id="UP000202485">
    <property type="component" value="Unassembled WGS sequence"/>
</dbReference>